<evidence type="ECO:0000313" key="10">
    <source>
        <dbReference type="Proteomes" id="UP001148299"/>
    </source>
</evidence>
<dbReference type="PANTHER" id="PTHR24305">
    <property type="entry name" value="CYTOCHROME P450"/>
    <property type="match status" value="1"/>
</dbReference>
<evidence type="ECO:0000256" key="6">
    <source>
        <dbReference type="ARBA" id="ARBA00023033"/>
    </source>
</evidence>
<feature type="transmembrane region" description="Helical" evidence="8">
    <location>
        <begin position="75"/>
        <end position="98"/>
    </location>
</feature>
<proteinExistence type="inferred from homology"/>
<dbReference type="InterPro" id="IPR050121">
    <property type="entry name" value="Cytochrome_P450_monoxygenase"/>
</dbReference>
<evidence type="ECO:0000256" key="2">
    <source>
        <dbReference type="ARBA" id="ARBA00010617"/>
    </source>
</evidence>
<dbReference type="Pfam" id="PF00067">
    <property type="entry name" value="p450"/>
    <property type="match status" value="1"/>
</dbReference>
<keyword evidence="8" id="KW-1133">Transmembrane helix</keyword>
<dbReference type="Gene3D" id="1.10.630.10">
    <property type="entry name" value="Cytochrome P450"/>
    <property type="match status" value="1"/>
</dbReference>
<dbReference type="PRINTS" id="PR00385">
    <property type="entry name" value="P450"/>
</dbReference>
<keyword evidence="8" id="KW-0812">Transmembrane</keyword>
<keyword evidence="7" id="KW-0349">Heme</keyword>
<accession>A0A9W9URB7</accession>
<dbReference type="GO" id="GO:0020037">
    <property type="term" value="F:heme binding"/>
    <property type="evidence" value="ECO:0007669"/>
    <property type="project" value="InterPro"/>
</dbReference>
<keyword evidence="8" id="KW-0472">Membrane</keyword>
<feature type="binding site" description="axial binding residue" evidence="7">
    <location>
        <position position="492"/>
    </location>
    <ligand>
        <name>heme</name>
        <dbReference type="ChEBI" id="CHEBI:30413"/>
    </ligand>
    <ligandPart>
        <name>Fe</name>
        <dbReference type="ChEBI" id="CHEBI:18248"/>
    </ligandPart>
</feature>
<keyword evidence="3 7" id="KW-0479">Metal-binding</keyword>
<reference evidence="9" key="2">
    <citation type="journal article" date="2023" name="IMA Fungus">
        <title>Comparative genomic study of the Penicillium genus elucidates a diverse pangenome and 15 lateral gene transfer events.</title>
        <authorList>
            <person name="Petersen C."/>
            <person name="Sorensen T."/>
            <person name="Nielsen M.R."/>
            <person name="Sondergaard T.E."/>
            <person name="Sorensen J.L."/>
            <person name="Fitzpatrick D.A."/>
            <person name="Frisvad J.C."/>
            <person name="Nielsen K.L."/>
        </authorList>
    </citation>
    <scope>NUCLEOTIDE SEQUENCE</scope>
    <source>
        <strain evidence="9">IBT 35675</strain>
    </source>
</reference>
<evidence type="ECO:0000256" key="3">
    <source>
        <dbReference type="ARBA" id="ARBA00022723"/>
    </source>
</evidence>
<sequence>MTIIVHPKYDLVIADELRHIHLPLAVVGLLSHTFFIRHQHVDRLIGIYFLPYMCAELSLWTWLSIHNGMSASATIILLSNASLWAPLLVSMSVYRLFFHPLKNFPGPRMARLTSWWGVRKIAMGANRYELHDELHRKYGEIVRIAPNYLSVNSQEGVAAIYDTGTTCGKSNTFYGLRDAKSLQMETAADRHRARRPVWEEALDNKKCQEYLPKLHHHTDLLASCIDKAGAKGKKGVLINHWLKCFVFDMVGDVGYSKSYNCLNSGSLHQGILDLEKSLAKAVILWPLPWLVRIINSLPGMSNPMQAPINFAASNLGEWKVFKRNKGPDILSCVFQGKSDLTYEEEVEDTMMLQIAASNTTVAALTFAMYYLSVNPEVQMALRKEIEANADVTNIASEAIQGLPLLAGVIDETLRMHPSVPSGLPRLTSPEGLQLGGTYIPGKTTVSCPTWTIQRNPKHFSDPNTWNPFRWINPPENHNTKAFFPFSLGPYGCVGKAFAYMEMKQALAKLVTSFDFKIAPGHDENRVINESKDHTVYSCEPLWLKMETIARE</sequence>
<evidence type="ECO:0000256" key="8">
    <source>
        <dbReference type="SAM" id="Phobius"/>
    </source>
</evidence>
<keyword evidence="6" id="KW-0503">Monooxygenase</keyword>
<protein>
    <recommendedName>
        <fullName evidence="11">Cytochrome P450</fullName>
    </recommendedName>
</protein>
<comment type="caution">
    <text evidence="9">The sequence shown here is derived from an EMBL/GenBank/DDBJ whole genome shotgun (WGS) entry which is preliminary data.</text>
</comment>
<evidence type="ECO:0000256" key="7">
    <source>
        <dbReference type="PIRSR" id="PIRSR602401-1"/>
    </source>
</evidence>
<evidence type="ECO:0000256" key="4">
    <source>
        <dbReference type="ARBA" id="ARBA00023002"/>
    </source>
</evidence>
<feature type="transmembrane region" description="Helical" evidence="8">
    <location>
        <begin position="44"/>
        <end position="63"/>
    </location>
</feature>
<name>A0A9W9URB7_PENBR</name>
<keyword evidence="4" id="KW-0560">Oxidoreductase</keyword>
<evidence type="ECO:0000256" key="1">
    <source>
        <dbReference type="ARBA" id="ARBA00001971"/>
    </source>
</evidence>
<reference evidence="9" key="1">
    <citation type="submission" date="2022-12" db="EMBL/GenBank/DDBJ databases">
        <authorList>
            <person name="Petersen C."/>
        </authorList>
    </citation>
    <scope>NUCLEOTIDE SEQUENCE</scope>
    <source>
        <strain evidence="9">IBT 35675</strain>
    </source>
</reference>
<comment type="similarity">
    <text evidence="2">Belongs to the cytochrome P450 family.</text>
</comment>
<dbReference type="GO" id="GO:0016705">
    <property type="term" value="F:oxidoreductase activity, acting on paired donors, with incorporation or reduction of molecular oxygen"/>
    <property type="evidence" value="ECO:0007669"/>
    <property type="project" value="InterPro"/>
</dbReference>
<dbReference type="PRINTS" id="PR00463">
    <property type="entry name" value="EP450I"/>
</dbReference>
<dbReference type="CDD" id="cd11061">
    <property type="entry name" value="CYP67-like"/>
    <property type="match status" value="1"/>
</dbReference>
<keyword evidence="5 7" id="KW-0408">Iron</keyword>
<dbReference type="GO" id="GO:0043386">
    <property type="term" value="P:mycotoxin biosynthetic process"/>
    <property type="evidence" value="ECO:0007669"/>
    <property type="project" value="UniProtKB-ARBA"/>
</dbReference>
<dbReference type="EMBL" id="JAPZBR010000005">
    <property type="protein sequence ID" value="KAJ5353694.1"/>
    <property type="molecule type" value="Genomic_DNA"/>
</dbReference>
<dbReference type="GO" id="GO:0004497">
    <property type="term" value="F:monooxygenase activity"/>
    <property type="evidence" value="ECO:0007669"/>
    <property type="project" value="UniProtKB-KW"/>
</dbReference>
<dbReference type="InterPro" id="IPR001128">
    <property type="entry name" value="Cyt_P450"/>
</dbReference>
<gene>
    <name evidence="9" type="ORF">N7541_006258</name>
</gene>
<organism evidence="9 10">
    <name type="scientific">Penicillium brevicompactum</name>
    <dbReference type="NCBI Taxonomy" id="5074"/>
    <lineage>
        <taxon>Eukaryota</taxon>
        <taxon>Fungi</taxon>
        <taxon>Dikarya</taxon>
        <taxon>Ascomycota</taxon>
        <taxon>Pezizomycotina</taxon>
        <taxon>Eurotiomycetes</taxon>
        <taxon>Eurotiomycetidae</taxon>
        <taxon>Eurotiales</taxon>
        <taxon>Aspergillaceae</taxon>
        <taxon>Penicillium</taxon>
    </lineage>
</organism>
<dbReference type="Proteomes" id="UP001148299">
    <property type="component" value="Unassembled WGS sequence"/>
</dbReference>
<evidence type="ECO:0000256" key="5">
    <source>
        <dbReference type="ARBA" id="ARBA00023004"/>
    </source>
</evidence>
<dbReference type="GO" id="GO:0005506">
    <property type="term" value="F:iron ion binding"/>
    <property type="evidence" value="ECO:0007669"/>
    <property type="project" value="InterPro"/>
</dbReference>
<dbReference type="AlphaFoldDB" id="A0A9W9URB7"/>
<comment type="cofactor">
    <cofactor evidence="1 7">
        <name>heme</name>
        <dbReference type="ChEBI" id="CHEBI:30413"/>
    </cofactor>
</comment>
<evidence type="ECO:0008006" key="11">
    <source>
        <dbReference type="Google" id="ProtNLM"/>
    </source>
</evidence>
<dbReference type="PANTHER" id="PTHR24305:SF187">
    <property type="entry name" value="P450, PUTATIVE (EUROFUNG)-RELATED"/>
    <property type="match status" value="1"/>
</dbReference>
<dbReference type="InterPro" id="IPR002401">
    <property type="entry name" value="Cyt_P450_E_grp-I"/>
</dbReference>
<keyword evidence="10" id="KW-1185">Reference proteome</keyword>
<evidence type="ECO:0000313" key="9">
    <source>
        <dbReference type="EMBL" id="KAJ5353694.1"/>
    </source>
</evidence>
<dbReference type="InterPro" id="IPR036396">
    <property type="entry name" value="Cyt_P450_sf"/>
</dbReference>
<dbReference type="SUPFAM" id="SSF48264">
    <property type="entry name" value="Cytochrome P450"/>
    <property type="match status" value="1"/>
</dbReference>